<dbReference type="AlphaFoldDB" id="A0A142JL74"/>
<name>A0A142JL74_9BURK</name>
<keyword evidence="4" id="KW-0067">ATP-binding</keyword>
<evidence type="ECO:0000256" key="2">
    <source>
        <dbReference type="ARBA" id="ARBA00022801"/>
    </source>
</evidence>
<keyword evidence="9" id="KW-1185">Reference proteome</keyword>
<dbReference type="InterPro" id="IPR014016">
    <property type="entry name" value="UvrD-like_ATP-bd"/>
</dbReference>
<dbReference type="PANTHER" id="PTHR11070">
    <property type="entry name" value="UVRD / RECB / PCRA DNA HELICASE FAMILY MEMBER"/>
    <property type="match status" value="1"/>
</dbReference>
<dbReference type="KEGG" id="cnan:A2G96_14390"/>
<protein>
    <recommendedName>
        <fullName evidence="5">DNA 3'-5' helicase II</fullName>
    </recommendedName>
</protein>
<dbReference type="Gene3D" id="3.40.50.300">
    <property type="entry name" value="P-loop containing nucleotide triphosphate hydrolases"/>
    <property type="match status" value="2"/>
</dbReference>
<dbReference type="GO" id="GO:0005524">
    <property type="term" value="F:ATP binding"/>
    <property type="evidence" value="ECO:0007669"/>
    <property type="project" value="UniProtKB-KW"/>
</dbReference>
<dbReference type="InterPro" id="IPR027785">
    <property type="entry name" value="UvrD-like_helicase_C"/>
</dbReference>
<dbReference type="GO" id="GO:0000725">
    <property type="term" value="P:recombinational repair"/>
    <property type="evidence" value="ECO:0007669"/>
    <property type="project" value="TreeGrafter"/>
</dbReference>
<dbReference type="SUPFAM" id="SSF52540">
    <property type="entry name" value="P-loop containing nucleoside triphosphate hydrolases"/>
    <property type="match status" value="1"/>
</dbReference>
<dbReference type="GO" id="GO:0016787">
    <property type="term" value="F:hydrolase activity"/>
    <property type="evidence" value="ECO:0007669"/>
    <property type="project" value="UniProtKB-KW"/>
</dbReference>
<dbReference type="RefSeq" id="WP_062800295.1">
    <property type="nucleotide sequence ID" value="NZ_CP014844.1"/>
</dbReference>
<dbReference type="GO" id="GO:0005829">
    <property type="term" value="C:cytosol"/>
    <property type="evidence" value="ECO:0007669"/>
    <property type="project" value="TreeGrafter"/>
</dbReference>
<dbReference type="EMBL" id="CP014844">
    <property type="protein sequence ID" value="AMR78836.1"/>
    <property type="molecule type" value="Genomic_DNA"/>
</dbReference>
<evidence type="ECO:0000256" key="4">
    <source>
        <dbReference type="ARBA" id="ARBA00022840"/>
    </source>
</evidence>
<evidence type="ECO:0000259" key="6">
    <source>
        <dbReference type="Pfam" id="PF00580"/>
    </source>
</evidence>
<keyword evidence="2" id="KW-0378">Hydrolase</keyword>
<feature type="domain" description="UvrD-like helicase C-terminal" evidence="7">
    <location>
        <begin position="412"/>
        <end position="451"/>
    </location>
</feature>
<dbReference type="Pfam" id="PF00580">
    <property type="entry name" value="UvrD-helicase"/>
    <property type="match status" value="1"/>
</dbReference>
<dbReference type="STRING" id="1796606.A2G96_14390"/>
<dbReference type="Pfam" id="PF13538">
    <property type="entry name" value="UvrD_C_2"/>
    <property type="match status" value="1"/>
</dbReference>
<accession>A0A142JL74</accession>
<evidence type="ECO:0000256" key="5">
    <source>
        <dbReference type="ARBA" id="ARBA00034923"/>
    </source>
</evidence>
<dbReference type="GO" id="GO:0043138">
    <property type="term" value="F:3'-5' DNA helicase activity"/>
    <property type="evidence" value="ECO:0007669"/>
    <property type="project" value="TreeGrafter"/>
</dbReference>
<evidence type="ECO:0000313" key="8">
    <source>
        <dbReference type="EMBL" id="AMR78836.1"/>
    </source>
</evidence>
<evidence type="ECO:0000256" key="1">
    <source>
        <dbReference type="ARBA" id="ARBA00022741"/>
    </source>
</evidence>
<sequence>MPDAAELSALGNAAVVAPAGHGKTEIIANVAALGGRALILTHTHAGVHAIRARIKRLGIPHARVAVDTIAGWCMRYAHAFPGVAQPPDGMPQTGEQWNQLYRGATCALGVKAVREVIAASYDRILIDEYQDCHGLQHQLAVELSSIVPTLIFGDPMQGIFEFAGATLSWSDEIHPGFPFAGTLETPHRWAGKNPELGQWIAETRLKLIRGEVIDLSDPRINYRESNDAFDMGALFEGIDGKDGSFAAIHCNKTICYRLAKAANGGYQAIEEIAANRLRDFASAWDRATDSAGRLRAFTALIEDCFHKKPIVEGEPLDPEDAALQQAMRDLVPSLGNGNGAEAVAQMFALARKRPRWKLYRNELWRDAERAATEVASDRAETMAVATLSIRQRVSNSGRKLPKRTVSTPLLLKGLEFDHVVIPDATHFANERQAQAKLFYVAISRATRSLTISSPERFIQLPVPSV</sequence>
<keyword evidence="3" id="KW-0347">Helicase</keyword>
<evidence type="ECO:0000313" key="9">
    <source>
        <dbReference type="Proteomes" id="UP000075238"/>
    </source>
</evidence>
<keyword evidence="1" id="KW-0547">Nucleotide-binding</keyword>
<gene>
    <name evidence="8" type="ORF">A2G96_14390</name>
</gene>
<evidence type="ECO:0000256" key="3">
    <source>
        <dbReference type="ARBA" id="ARBA00022806"/>
    </source>
</evidence>
<dbReference type="InterPro" id="IPR027417">
    <property type="entry name" value="P-loop_NTPase"/>
</dbReference>
<evidence type="ECO:0000259" key="7">
    <source>
        <dbReference type="Pfam" id="PF13538"/>
    </source>
</evidence>
<feature type="domain" description="UvrD-like helicase ATP-binding" evidence="6">
    <location>
        <begin position="111"/>
        <end position="168"/>
    </location>
</feature>
<dbReference type="InterPro" id="IPR000212">
    <property type="entry name" value="DNA_helicase_UvrD/REP"/>
</dbReference>
<dbReference type="Proteomes" id="UP000075238">
    <property type="component" value="Chromosome 1"/>
</dbReference>
<dbReference type="OrthoDB" id="7211215at2"/>
<proteinExistence type="predicted"/>
<dbReference type="PANTHER" id="PTHR11070:SF2">
    <property type="entry name" value="ATP-DEPENDENT DNA HELICASE SRS2"/>
    <property type="match status" value="1"/>
</dbReference>
<reference evidence="8 9" key="1">
    <citation type="submission" date="2016-03" db="EMBL/GenBank/DDBJ databases">
        <title>Complete genome sequence of a novel chlorpyrifos degrading bacterium, Cupriavidus nantongensis sp. X1.</title>
        <authorList>
            <person name="Fang L."/>
        </authorList>
    </citation>
    <scope>NUCLEOTIDE SEQUENCE [LARGE SCALE GENOMIC DNA]</scope>
    <source>
        <strain evidence="8 9">X1</strain>
    </source>
</reference>
<organism evidence="8 9">
    <name type="scientific">Cupriavidus nantongensis</name>
    <dbReference type="NCBI Taxonomy" id="1796606"/>
    <lineage>
        <taxon>Bacteria</taxon>
        <taxon>Pseudomonadati</taxon>
        <taxon>Pseudomonadota</taxon>
        <taxon>Betaproteobacteria</taxon>
        <taxon>Burkholderiales</taxon>
        <taxon>Burkholderiaceae</taxon>
        <taxon>Cupriavidus</taxon>
    </lineage>
</organism>
<dbReference type="GO" id="GO:0003677">
    <property type="term" value="F:DNA binding"/>
    <property type="evidence" value="ECO:0007669"/>
    <property type="project" value="InterPro"/>
</dbReference>